<feature type="region of interest" description="Disordered" evidence="1">
    <location>
        <begin position="173"/>
        <end position="195"/>
    </location>
</feature>
<evidence type="ECO:0000256" key="2">
    <source>
        <dbReference type="SAM" id="SignalP"/>
    </source>
</evidence>
<feature type="chain" id="PRO_5025521179" evidence="2">
    <location>
        <begin position="27"/>
        <end position="195"/>
    </location>
</feature>
<evidence type="ECO:0000256" key="1">
    <source>
        <dbReference type="SAM" id="MobiDB-lite"/>
    </source>
</evidence>
<dbReference type="Proteomes" id="UP000799324">
    <property type="component" value="Unassembled WGS sequence"/>
</dbReference>
<proteinExistence type="predicted"/>
<sequence length="195" mass="20009">MDVLPLALFPFLLFLLFLLSAGGSCSSPNRCHAQILPAKTMIRAGGLPVSARVPGIGGQITISHAPAADAGLELPSIGGGLTSRAAAAWRCDSGKVNQLMAAVAPRRWGVGSCSSRGAIAIGVIGSAEPSSHRSHTASGRSLKHDVRLPPSVQFAQSRPLDCVRTRQIDIIDGGGMKPGASSGSARNTITPSLIK</sequence>
<evidence type="ECO:0000313" key="4">
    <source>
        <dbReference type="Proteomes" id="UP000799324"/>
    </source>
</evidence>
<feature type="signal peptide" evidence="2">
    <location>
        <begin position="1"/>
        <end position="26"/>
    </location>
</feature>
<keyword evidence="2" id="KW-0732">Signal</keyword>
<reference evidence="3" key="1">
    <citation type="journal article" date="2020" name="Stud. Mycol.">
        <title>101 Dothideomycetes genomes: a test case for predicting lifestyles and emergence of pathogens.</title>
        <authorList>
            <person name="Haridas S."/>
            <person name="Albert R."/>
            <person name="Binder M."/>
            <person name="Bloem J."/>
            <person name="Labutti K."/>
            <person name="Salamov A."/>
            <person name="Andreopoulos B."/>
            <person name="Baker S."/>
            <person name="Barry K."/>
            <person name="Bills G."/>
            <person name="Bluhm B."/>
            <person name="Cannon C."/>
            <person name="Castanera R."/>
            <person name="Culley D."/>
            <person name="Daum C."/>
            <person name="Ezra D."/>
            <person name="Gonzalez J."/>
            <person name="Henrissat B."/>
            <person name="Kuo A."/>
            <person name="Liang C."/>
            <person name="Lipzen A."/>
            <person name="Lutzoni F."/>
            <person name="Magnuson J."/>
            <person name="Mondo S."/>
            <person name="Nolan M."/>
            <person name="Ohm R."/>
            <person name="Pangilinan J."/>
            <person name="Park H.-J."/>
            <person name="Ramirez L."/>
            <person name="Alfaro M."/>
            <person name="Sun H."/>
            <person name="Tritt A."/>
            <person name="Yoshinaga Y."/>
            <person name="Zwiers L.-H."/>
            <person name="Turgeon B."/>
            <person name="Goodwin S."/>
            <person name="Spatafora J."/>
            <person name="Crous P."/>
            <person name="Grigoriev I."/>
        </authorList>
    </citation>
    <scope>NUCLEOTIDE SEQUENCE</scope>
    <source>
        <strain evidence="3">CBS 122681</strain>
    </source>
</reference>
<feature type="compositionally biased region" description="Polar residues" evidence="1">
    <location>
        <begin position="181"/>
        <end position="195"/>
    </location>
</feature>
<organism evidence="3 4">
    <name type="scientific">Lophiostoma macrostomum CBS 122681</name>
    <dbReference type="NCBI Taxonomy" id="1314788"/>
    <lineage>
        <taxon>Eukaryota</taxon>
        <taxon>Fungi</taxon>
        <taxon>Dikarya</taxon>
        <taxon>Ascomycota</taxon>
        <taxon>Pezizomycotina</taxon>
        <taxon>Dothideomycetes</taxon>
        <taxon>Pleosporomycetidae</taxon>
        <taxon>Pleosporales</taxon>
        <taxon>Lophiostomataceae</taxon>
        <taxon>Lophiostoma</taxon>
    </lineage>
</organism>
<dbReference type="AlphaFoldDB" id="A0A6A6TA38"/>
<accession>A0A6A6TA38</accession>
<gene>
    <name evidence="3" type="ORF">K491DRAFT_677788</name>
</gene>
<name>A0A6A6TA38_9PLEO</name>
<protein>
    <submittedName>
        <fullName evidence="3">Uncharacterized protein</fullName>
    </submittedName>
</protein>
<evidence type="ECO:0000313" key="3">
    <source>
        <dbReference type="EMBL" id="KAF2656845.1"/>
    </source>
</evidence>
<keyword evidence="4" id="KW-1185">Reference proteome</keyword>
<dbReference type="EMBL" id="MU004332">
    <property type="protein sequence ID" value="KAF2656845.1"/>
    <property type="molecule type" value="Genomic_DNA"/>
</dbReference>